<feature type="transmembrane region" description="Helical" evidence="1">
    <location>
        <begin position="269"/>
        <end position="289"/>
    </location>
</feature>
<keyword evidence="1" id="KW-1133">Transmembrane helix</keyword>
<reference evidence="3 4" key="1">
    <citation type="submission" date="2015-09" db="EMBL/GenBank/DDBJ databases">
        <authorList>
            <person name="Jackson K.R."/>
            <person name="Lunt B.L."/>
            <person name="Fisher J.N.B."/>
            <person name="Gardner A.V."/>
            <person name="Bailey M.E."/>
            <person name="Deus L.M."/>
            <person name="Earl A.S."/>
            <person name="Gibby P.D."/>
            <person name="Hartmann K.A."/>
            <person name="Liu J.E."/>
            <person name="Manci A.M."/>
            <person name="Nielsen D.A."/>
            <person name="Solomon M.B."/>
            <person name="Breakwell D.P."/>
            <person name="Burnett S.H."/>
            <person name="Grose J.H."/>
        </authorList>
    </citation>
    <scope>NUCLEOTIDE SEQUENCE [LARGE SCALE GENOMIC DNA]</scope>
    <source>
        <strain evidence="3 4">16</strain>
    </source>
</reference>
<reference evidence="3 4" key="2">
    <citation type="submission" date="2015-10" db="EMBL/GenBank/DDBJ databases">
        <title>Draft Genome Sequence of Prosthecomicrobium hirschii ATCC 27832.</title>
        <authorList>
            <person name="Daniel J."/>
            <person name="Givan S.A."/>
            <person name="Brun Y.V."/>
            <person name="Brown P.J."/>
        </authorList>
    </citation>
    <scope>NUCLEOTIDE SEQUENCE [LARGE SCALE GENOMIC DNA]</scope>
    <source>
        <strain evidence="3 4">16</strain>
    </source>
</reference>
<sequence length="479" mass="52143">MKKRIPTCFAIATLALIAVLGLGAKSSHGNPQAQTCEWSNSEELFRKTVNFKSTDSTVAAPILLPSRTKNVYDSAGYSRSDEIRVAVGDAALVRIELPSKDATTLIYTNGAAQPKVVWSINSPSDFRDAPPPVKLPINTKIDTRSTDAIVVRLDAPNIVALTEPWQLVAALCNGTTNTLIGYTIIDVEVVKPLYAWAASLAALGLFWSLISFAAWRLNKTKIDKLINPADDGNYPLPLTLGTFMHRIRICADPVFISQNSLGYGSLSRFQILIFSSVVGFVVLYVYIYLGTLPSMSSTILQLLGITALGSTFVRATNDWAGISPATRRLLIGGKLLIISRDKPHLSDLIETHGEIDVAKVQALLFTGLVAVSILGCTAVGLAGFTLPQEIVYLSGISQLAYVAGSVAPSDTRKRLEQDITDFRQKAADRRSKPDDPQAKMAFEQAAALARSTLYETYLDRFDDDEFEAMINDPKLERIA</sequence>
<accession>A0A0P6W8X4</accession>
<dbReference type="Proteomes" id="UP000048984">
    <property type="component" value="Unassembled WGS sequence"/>
</dbReference>
<organism evidence="3 4">
    <name type="scientific">Prosthecodimorpha hirschii</name>
    <dbReference type="NCBI Taxonomy" id="665126"/>
    <lineage>
        <taxon>Bacteria</taxon>
        <taxon>Pseudomonadati</taxon>
        <taxon>Pseudomonadota</taxon>
        <taxon>Alphaproteobacteria</taxon>
        <taxon>Hyphomicrobiales</taxon>
        <taxon>Ancalomicrobiaceae</taxon>
        <taxon>Prosthecodimorpha</taxon>
    </lineage>
</organism>
<dbReference type="RefSeq" id="WP_054359892.1">
    <property type="nucleotide sequence ID" value="NZ_LJYW01000001.1"/>
</dbReference>
<feature type="chain" id="PRO_5006132191" evidence="2">
    <location>
        <begin position="30"/>
        <end position="479"/>
    </location>
</feature>
<dbReference type="EMBL" id="LJYW01000001">
    <property type="protein sequence ID" value="KPL53728.1"/>
    <property type="molecule type" value="Genomic_DNA"/>
</dbReference>
<gene>
    <name evidence="3" type="ORF">ABB55_17160</name>
</gene>
<evidence type="ECO:0000256" key="2">
    <source>
        <dbReference type="SAM" id="SignalP"/>
    </source>
</evidence>
<comment type="caution">
    <text evidence="3">The sequence shown here is derived from an EMBL/GenBank/DDBJ whole genome shotgun (WGS) entry which is preliminary data.</text>
</comment>
<feature type="transmembrane region" description="Helical" evidence="1">
    <location>
        <begin position="193"/>
        <end position="215"/>
    </location>
</feature>
<evidence type="ECO:0000313" key="3">
    <source>
        <dbReference type="EMBL" id="KPL53728.1"/>
    </source>
</evidence>
<dbReference type="AlphaFoldDB" id="A0A0P6W8X4"/>
<feature type="transmembrane region" description="Helical" evidence="1">
    <location>
        <begin position="362"/>
        <end position="384"/>
    </location>
</feature>
<evidence type="ECO:0000313" key="4">
    <source>
        <dbReference type="Proteomes" id="UP000048984"/>
    </source>
</evidence>
<keyword evidence="1" id="KW-0812">Transmembrane</keyword>
<keyword evidence="2" id="KW-0732">Signal</keyword>
<feature type="signal peptide" evidence="2">
    <location>
        <begin position="1"/>
        <end position="29"/>
    </location>
</feature>
<protein>
    <submittedName>
        <fullName evidence="3">Uncharacterized protein</fullName>
    </submittedName>
</protein>
<name>A0A0P6W8X4_9HYPH</name>
<proteinExistence type="predicted"/>
<dbReference type="STRING" id="665126.ABB55_17160"/>
<keyword evidence="1" id="KW-0472">Membrane</keyword>
<evidence type="ECO:0000256" key="1">
    <source>
        <dbReference type="SAM" id="Phobius"/>
    </source>
</evidence>
<keyword evidence="4" id="KW-1185">Reference proteome</keyword>